<name>A0A838LAQ5_9SPHN</name>
<dbReference type="RefSeq" id="WP_160362881.1">
    <property type="nucleotide sequence ID" value="NZ_JACEIB010000026.1"/>
</dbReference>
<dbReference type="SUPFAM" id="SSF52540">
    <property type="entry name" value="P-loop containing nucleoside triphosphate hydrolases"/>
    <property type="match status" value="1"/>
</dbReference>
<dbReference type="PANTHER" id="PTHR11669">
    <property type="entry name" value="REPLICATION FACTOR C / DNA POLYMERASE III GAMMA-TAU SUBUNIT"/>
    <property type="match status" value="1"/>
</dbReference>
<reference evidence="1 2" key="1">
    <citation type="submission" date="2020-07" db="EMBL/GenBank/DDBJ databases">
        <authorList>
            <person name="Sun Q."/>
        </authorList>
    </citation>
    <scope>NUCLEOTIDE SEQUENCE [LARGE SCALE GENOMIC DNA]</scope>
    <source>
        <strain evidence="1 2">CGMCC 1.13654</strain>
    </source>
</reference>
<keyword evidence="1" id="KW-0808">Transferase</keyword>
<evidence type="ECO:0000313" key="1">
    <source>
        <dbReference type="EMBL" id="MBA2935669.1"/>
    </source>
</evidence>
<dbReference type="Gene3D" id="3.40.50.300">
    <property type="entry name" value="P-loop containing nucleotide triphosphate hydrolases"/>
    <property type="match status" value="1"/>
</dbReference>
<evidence type="ECO:0000313" key="2">
    <source>
        <dbReference type="Proteomes" id="UP000570166"/>
    </source>
</evidence>
<dbReference type="GO" id="GO:0009360">
    <property type="term" value="C:DNA polymerase III complex"/>
    <property type="evidence" value="ECO:0007669"/>
    <property type="project" value="TreeGrafter"/>
</dbReference>
<dbReference type="Proteomes" id="UP000570166">
    <property type="component" value="Unassembled WGS sequence"/>
</dbReference>
<dbReference type="AlphaFoldDB" id="A0A838LAQ5"/>
<dbReference type="EMBL" id="JACEIB010000026">
    <property type="protein sequence ID" value="MBA2935669.1"/>
    <property type="molecule type" value="Genomic_DNA"/>
</dbReference>
<dbReference type="GO" id="GO:0003887">
    <property type="term" value="F:DNA-directed DNA polymerase activity"/>
    <property type="evidence" value="ECO:0007669"/>
    <property type="project" value="UniProtKB-EC"/>
</dbReference>
<dbReference type="InterPro" id="IPR050238">
    <property type="entry name" value="DNA_Rep/Repair_Clamp_Loader"/>
</dbReference>
<protein>
    <submittedName>
        <fullName evidence="1">DNA polymerase III subunit delta</fullName>
        <ecNumber evidence="1">2.7.7.7</ecNumber>
    </submittedName>
</protein>
<proteinExistence type="predicted"/>
<gene>
    <name evidence="1" type="ORF">HZF05_16415</name>
</gene>
<dbReference type="InterPro" id="IPR027417">
    <property type="entry name" value="P-loop_NTPase"/>
</dbReference>
<keyword evidence="2" id="KW-1185">Reference proteome</keyword>
<sequence length="328" mass="35375">MSLYGHAEQIAAFKEARASGRMHHAWLLTGPQGIGKGSFARAAALRLLADEAGPPVRDPGLDTPPDHRIAKLWDAGSHPDVMLLERLYRDKTKDYARSITVDQVRGLSRLFATSPSFSSWRVVIVDAADDMERNGANALLKLLEEPPANSLFFLVSHAPARLLPTIRSRCRVLRFDPLGEADMTAALREAMPEAKDREIVELVAAGDGSPGKAVRFAGLDVAGLDTAMDAIIRSGDPDNGGRVALARELALKAAQPRYEILLERLPTRIATEAKKRDGQALADAVALWEKARALAGSAVRLSLDPQATVFELAGMLASLNSNVGQPPR</sequence>
<organism evidence="1 2">
    <name type="scientific">Sphingomonas chungangi</name>
    <dbReference type="NCBI Taxonomy" id="2683589"/>
    <lineage>
        <taxon>Bacteria</taxon>
        <taxon>Pseudomonadati</taxon>
        <taxon>Pseudomonadota</taxon>
        <taxon>Alphaproteobacteria</taxon>
        <taxon>Sphingomonadales</taxon>
        <taxon>Sphingomonadaceae</taxon>
        <taxon>Sphingomonas</taxon>
    </lineage>
</organism>
<dbReference type="EC" id="2.7.7.7" evidence="1"/>
<dbReference type="PANTHER" id="PTHR11669:SF8">
    <property type="entry name" value="DNA POLYMERASE III SUBUNIT DELTA"/>
    <property type="match status" value="1"/>
</dbReference>
<accession>A0A838LAQ5</accession>
<dbReference type="GO" id="GO:0006261">
    <property type="term" value="P:DNA-templated DNA replication"/>
    <property type="evidence" value="ECO:0007669"/>
    <property type="project" value="TreeGrafter"/>
</dbReference>
<comment type="caution">
    <text evidence="1">The sequence shown here is derived from an EMBL/GenBank/DDBJ whole genome shotgun (WGS) entry which is preliminary data.</text>
</comment>
<dbReference type="NCBIfam" id="NF005677">
    <property type="entry name" value="PRK07471.1"/>
    <property type="match status" value="1"/>
</dbReference>
<dbReference type="Pfam" id="PF13177">
    <property type="entry name" value="DNA_pol3_delta2"/>
    <property type="match status" value="1"/>
</dbReference>
<keyword evidence="1" id="KW-0548">Nucleotidyltransferase</keyword>